<organism evidence="4 5">
    <name type="scientific">Tilletiaria anomala (strain ATCC 24038 / CBS 436.72 / UBC 951)</name>
    <dbReference type="NCBI Taxonomy" id="1037660"/>
    <lineage>
        <taxon>Eukaryota</taxon>
        <taxon>Fungi</taxon>
        <taxon>Dikarya</taxon>
        <taxon>Basidiomycota</taxon>
        <taxon>Ustilaginomycotina</taxon>
        <taxon>Exobasidiomycetes</taxon>
        <taxon>Georgefischeriales</taxon>
        <taxon>Tilletiariaceae</taxon>
        <taxon>Tilletiaria</taxon>
    </lineage>
</organism>
<accession>A0A066VE34</accession>
<dbReference type="Pfam" id="PF04603">
    <property type="entry name" value="Mog1"/>
    <property type="match status" value="1"/>
</dbReference>
<dbReference type="InParanoid" id="A0A066VE34"/>
<dbReference type="InterPro" id="IPR016123">
    <property type="entry name" value="Mog1/PsbP_a/b/a-sand"/>
</dbReference>
<dbReference type="Gene3D" id="3.40.1000.10">
    <property type="entry name" value="Mog1/PsbP, alpha/beta/alpha sandwich"/>
    <property type="match status" value="1"/>
</dbReference>
<dbReference type="OrthoDB" id="10255285at2759"/>
<dbReference type="GO" id="GO:0031267">
    <property type="term" value="F:small GTPase binding"/>
    <property type="evidence" value="ECO:0007669"/>
    <property type="project" value="TreeGrafter"/>
</dbReference>
<reference evidence="4 5" key="1">
    <citation type="submission" date="2014-05" db="EMBL/GenBank/DDBJ databases">
        <title>Draft genome sequence of a rare smut relative, Tilletiaria anomala UBC 951.</title>
        <authorList>
            <consortium name="DOE Joint Genome Institute"/>
            <person name="Toome M."/>
            <person name="Kuo A."/>
            <person name="Henrissat B."/>
            <person name="Lipzen A."/>
            <person name="Tritt A."/>
            <person name="Yoshinaga Y."/>
            <person name="Zane M."/>
            <person name="Barry K."/>
            <person name="Grigoriev I.V."/>
            <person name="Spatafora J.W."/>
            <person name="Aimea M.C."/>
        </authorList>
    </citation>
    <scope>NUCLEOTIDE SEQUENCE [LARGE SCALE GENOMIC DNA]</scope>
    <source>
        <strain evidence="4 5">UBC 951</strain>
    </source>
</reference>
<dbReference type="PANTHER" id="PTHR15837:SF0">
    <property type="entry name" value="RAN GUANINE NUCLEOTIDE RELEASE FACTOR"/>
    <property type="match status" value="1"/>
</dbReference>
<evidence type="ECO:0000313" key="5">
    <source>
        <dbReference type="Proteomes" id="UP000027361"/>
    </source>
</evidence>
<dbReference type="PANTHER" id="PTHR15837">
    <property type="entry name" value="RAN GUANINE NUCLEOTIDE RELEASE FACTOR"/>
    <property type="match status" value="1"/>
</dbReference>
<dbReference type="GO" id="GO:0005634">
    <property type="term" value="C:nucleus"/>
    <property type="evidence" value="ECO:0007669"/>
    <property type="project" value="TreeGrafter"/>
</dbReference>
<evidence type="ECO:0000313" key="4">
    <source>
        <dbReference type="EMBL" id="KDN37019.1"/>
    </source>
</evidence>
<dbReference type="OMA" id="PDEVWIG"/>
<dbReference type="GO" id="GO:0006606">
    <property type="term" value="P:protein import into nucleus"/>
    <property type="evidence" value="ECO:0007669"/>
    <property type="project" value="TreeGrafter"/>
</dbReference>
<dbReference type="AlphaFoldDB" id="A0A066VE34"/>
<protein>
    <submittedName>
        <fullName evidence="4">Mog1p/PsbP-like protein</fullName>
    </submittedName>
</protein>
<dbReference type="EMBL" id="JMSN01000151">
    <property type="protein sequence ID" value="KDN37019.1"/>
    <property type="molecule type" value="Genomic_DNA"/>
</dbReference>
<evidence type="ECO:0000256" key="3">
    <source>
        <dbReference type="ARBA" id="ARBA00022927"/>
    </source>
</evidence>
<proteinExistence type="inferred from homology"/>
<comment type="similarity">
    <text evidence="1">Belongs to the MOG1 family.</text>
</comment>
<dbReference type="InterPro" id="IPR007681">
    <property type="entry name" value="Mog1"/>
</dbReference>
<keyword evidence="3" id="KW-0653">Protein transport</keyword>
<comment type="caution">
    <text evidence="4">The sequence shown here is derived from an EMBL/GenBank/DDBJ whole genome shotgun (WGS) entry which is preliminary data.</text>
</comment>
<dbReference type="HOGENOM" id="CLU_081345_1_2_1"/>
<keyword evidence="2" id="KW-0813">Transport</keyword>
<keyword evidence="5" id="KW-1185">Reference proteome</keyword>
<evidence type="ECO:0000256" key="2">
    <source>
        <dbReference type="ARBA" id="ARBA00022448"/>
    </source>
</evidence>
<evidence type="ECO:0000256" key="1">
    <source>
        <dbReference type="ARBA" id="ARBA00010307"/>
    </source>
</evidence>
<dbReference type="RefSeq" id="XP_013240228.1">
    <property type="nucleotide sequence ID" value="XM_013384774.1"/>
</dbReference>
<dbReference type="GeneID" id="25267515"/>
<sequence>MTHIQHQQGSTSYRTVRRHLFGGAITAELPQSFIDASELRQVPDNQEVMISSSSDTSIILEVLESVKEGDANENMEAAVRYHFDSLAHDNSALSSTIESTTFLDTSSFPVPPPLPDASSIVPRERTPSPWLVSGLQVVPKYGRTTDPPHCVRIHLAVWRLRPKKDVDLVLSFNIPQPQPQPTAAGETAANAGSEMVSEHVSRDEAILAEVFRKAASTLTIEDWNLFS</sequence>
<dbReference type="GO" id="GO:0005085">
    <property type="term" value="F:guanyl-nucleotide exchange factor activity"/>
    <property type="evidence" value="ECO:0007669"/>
    <property type="project" value="TreeGrafter"/>
</dbReference>
<gene>
    <name evidence="4" type="ORF">K437DRAFT_47229</name>
</gene>
<dbReference type="STRING" id="1037660.A0A066VE34"/>
<name>A0A066VE34_TILAU</name>
<dbReference type="SUPFAM" id="SSF55724">
    <property type="entry name" value="Mog1p/PsbP-like"/>
    <property type="match status" value="1"/>
</dbReference>
<dbReference type="Proteomes" id="UP000027361">
    <property type="component" value="Unassembled WGS sequence"/>
</dbReference>